<feature type="repeat" description="TPR" evidence="8">
    <location>
        <begin position="565"/>
        <end position="598"/>
    </location>
</feature>
<name>A0A660SD79_UNCW3</name>
<evidence type="ECO:0000256" key="4">
    <source>
        <dbReference type="ARBA" id="ARBA00022679"/>
    </source>
</evidence>
<dbReference type="PROSITE" id="PS50005">
    <property type="entry name" value="TPR"/>
    <property type="match status" value="4"/>
</dbReference>
<keyword evidence="4" id="KW-0808">Transferase</keyword>
<dbReference type="Pfam" id="PF13414">
    <property type="entry name" value="TPR_11"/>
    <property type="match status" value="1"/>
</dbReference>
<dbReference type="SMART" id="SM00028">
    <property type="entry name" value="TPR"/>
    <property type="match status" value="4"/>
</dbReference>
<dbReference type="PANTHER" id="PTHR33908:SF11">
    <property type="entry name" value="MEMBRANE PROTEIN"/>
    <property type="match status" value="1"/>
</dbReference>
<evidence type="ECO:0000259" key="10">
    <source>
        <dbReference type="Pfam" id="PF13231"/>
    </source>
</evidence>
<dbReference type="Pfam" id="PF13424">
    <property type="entry name" value="TPR_12"/>
    <property type="match status" value="1"/>
</dbReference>
<feature type="transmembrane region" description="Helical" evidence="9">
    <location>
        <begin position="282"/>
        <end position="304"/>
    </location>
</feature>
<keyword evidence="6 9" id="KW-1133">Transmembrane helix</keyword>
<dbReference type="Gene3D" id="1.25.40.10">
    <property type="entry name" value="Tetratricopeptide repeat domain"/>
    <property type="match status" value="1"/>
</dbReference>
<feature type="domain" description="Glycosyltransferase RgtA/B/C/D-like" evidence="10">
    <location>
        <begin position="64"/>
        <end position="199"/>
    </location>
</feature>
<dbReference type="InterPro" id="IPR019734">
    <property type="entry name" value="TPR_rpt"/>
</dbReference>
<dbReference type="Pfam" id="PF13231">
    <property type="entry name" value="PMT_2"/>
    <property type="match status" value="1"/>
</dbReference>
<evidence type="ECO:0000256" key="7">
    <source>
        <dbReference type="ARBA" id="ARBA00023136"/>
    </source>
</evidence>
<evidence type="ECO:0000313" key="12">
    <source>
        <dbReference type="Proteomes" id="UP000268469"/>
    </source>
</evidence>
<feature type="transmembrane region" description="Helical" evidence="9">
    <location>
        <begin position="114"/>
        <end position="130"/>
    </location>
</feature>
<feature type="transmembrane region" description="Helical" evidence="9">
    <location>
        <begin position="159"/>
        <end position="186"/>
    </location>
</feature>
<evidence type="ECO:0000313" key="11">
    <source>
        <dbReference type="EMBL" id="RKX68739.1"/>
    </source>
</evidence>
<dbReference type="PANTHER" id="PTHR33908">
    <property type="entry name" value="MANNOSYLTRANSFERASE YKCB-RELATED"/>
    <property type="match status" value="1"/>
</dbReference>
<feature type="transmembrane region" description="Helical" evidence="9">
    <location>
        <begin position="136"/>
        <end position="152"/>
    </location>
</feature>
<feature type="transmembrane region" description="Helical" evidence="9">
    <location>
        <begin position="407"/>
        <end position="426"/>
    </location>
</feature>
<gene>
    <name evidence="11" type="ORF">DRP53_10085</name>
</gene>
<feature type="transmembrane region" description="Helical" evidence="9">
    <location>
        <begin position="12"/>
        <end position="29"/>
    </location>
</feature>
<dbReference type="SUPFAM" id="SSF48452">
    <property type="entry name" value="TPR-like"/>
    <property type="match status" value="1"/>
</dbReference>
<dbReference type="InterPro" id="IPR050297">
    <property type="entry name" value="LipidA_mod_glycosyltrf_83"/>
</dbReference>
<feature type="transmembrane region" description="Helical" evidence="9">
    <location>
        <begin position="324"/>
        <end position="353"/>
    </location>
</feature>
<feature type="repeat" description="TPR" evidence="8">
    <location>
        <begin position="463"/>
        <end position="496"/>
    </location>
</feature>
<dbReference type="AlphaFoldDB" id="A0A660SD79"/>
<feature type="transmembrane region" description="Helical" evidence="9">
    <location>
        <begin position="192"/>
        <end position="211"/>
    </location>
</feature>
<proteinExistence type="predicted"/>
<keyword evidence="5 9" id="KW-0812">Transmembrane</keyword>
<dbReference type="PROSITE" id="PS50293">
    <property type="entry name" value="TPR_REGION"/>
    <property type="match status" value="1"/>
</dbReference>
<organism evidence="11 12">
    <name type="scientific">candidate division WOR-3 bacterium</name>
    <dbReference type="NCBI Taxonomy" id="2052148"/>
    <lineage>
        <taxon>Bacteria</taxon>
        <taxon>Bacteria division WOR-3</taxon>
    </lineage>
</organism>
<evidence type="ECO:0000256" key="3">
    <source>
        <dbReference type="ARBA" id="ARBA00022676"/>
    </source>
</evidence>
<keyword evidence="7 9" id="KW-0472">Membrane</keyword>
<dbReference type="GO" id="GO:0016763">
    <property type="term" value="F:pentosyltransferase activity"/>
    <property type="evidence" value="ECO:0007669"/>
    <property type="project" value="TreeGrafter"/>
</dbReference>
<protein>
    <recommendedName>
        <fullName evidence="10">Glycosyltransferase RgtA/B/C/D-like domain-containing protein</fullName>
    </recommendedName>
</protein>
<dbReference type="GO" id="GO:0009103">
    <property type="term" value="P:lipopolysaccharide biosynthetic process"/>
    <property type="evidence" value="ECO:0007669"/>
    <property type="project" value="UniProtKB-ARBA"/>
</dbReference>
<evidence type="ECO:0000256" key="8">
    <source>
        <dbReference type="PROSITE-ProRule" id="PRU00339"/>
    </source>
</evidence>
<comment type="subcellular location">
    <subcellularLocation>
        <location evidence="1">Cell membrane</location>
        <topology evidence="1">Multi-pass membrane protein</topology>
    </subcellularLocation>
</comment>
<reference evidence="11 12" key="1">
    <citation type="submission" date="2018-06" db="EMBL/GenBank/DDBJ databases">
        <title>Extensive metabolic versatility and redundancy in microbially diverse, dynamic hydrothermal sediments.</title>
        <authorList>
            <person name="Dombrowski N."/>
            <person name="Teske A."/>
            <person name="Baker B.J."/>
        </authorList>
    </citation>
    <scope>NUCLEOTIDE SEQUENCE [LARGE SCALE GENOMIC DNA]</scope>
    <source>
        <strain evidence="11">B36_G15</strain>
    </source>
</reference>
<feature type="transmembrane region" description="Helical" evidence="9">
    <location>
        <begin position="73"/>
        <end position="102"/>
    </location>
</feature>
<evidence type="ECO:0000256" key="5">
    <source>
        <dbReference type="ARBA" id="ARBA00022692"/>
    </source>
</evidence>
<evidence type="ECO:0000256" key="1">
    <source>
        <dbReference type="ARBA" id="ARBA00004651"/>
    </source>
</evidence>
<keyword evidence="8" id="KW-0802">TPR repeat</keyword>
<dbReference type="InterPro" id="IPR011990">
    <property type="entry name" value="TPR-like_helical_dom_sf"/>
</dbReference>
<dbReference type="Proteomes" id="UP000268469">
    <property type="component" value="Unassembled WGS sequence"/>
</dbReference>
<feature type="repeat" description="TPR" evidence="8">
    <location>
        <begin position="531"/>
        <end position="564"/>
    </location>
</feature>
<keyword evidence="3" id="KW-0328">Glycosyltransferase</keyword>
<dbReference type="GO" id="GO:0005886">
    <property type="term" value="C:plasma membrane"/>
    <property type="evidence" value="ECO:0007669"/>
    <property type="project" value="UniProtKB-SubCell"/>
</dbReference>
<feature type="transmembrane region" description="Helical" evidence="9">
    <location>
        <begin position="360"/>
        <end position="377"/>
    </location>
</feature>
<evidence type="ECO:0000256" key="2">
    <source>
        <dbReference type="ARBA" id="ARBA00022475"/>
    </source>
</evidence>
<keyword evidence="2" id="KW-1003">Cell membrane</keyword>
<feature type="transmembrane region" description="Helical" evidence="9">
    <location>
        <begin position="383"/>
        <end position="400"/>
    </location>
</feature>
<evidence type="ECO:0000256" key="9">
    <source>
        <dbReference type="SAM" id="Phobius"/>
    </source>
</evidence>
<evidence type="ECO:0000256" key="6">
    <source>
        <dbReference type="ARBA" id="ARBA00022989"/>
    </source>
</evidence>
<sequence>MWWFEKRPGLTVFLIGLVTRILYLINAALKDPLFYHPIMDPLYHHQWAQAIIRGGWLNELPYFRAPLYPHLLALIYLIFGPNLLIPRIVQAVLGAGSCYLIFHIAKRLSSERHGFYTGLITALYPLLIYFDGELLIPSLLIFLILLSILLLLKEQLFLAGLVGGLAAITRPNVLAFFAILFCYYLIKHKKVLPILLGLIIPIVPVTVRNYIVSREIIVIAWQGGINFYIGNNPKSDGMTAIIPGTRKDWWGGYYDARRIVAESLGREPSYHEIDRYWFRKGLNFIISHPFSALALYLKKLYLLIGGVEIANNRSIYFFKNFTFLKYLIIFTPIFQFPFGLLFPFALVGLFFWIKRKKNPLPLIFVLSYGCSFLPFFINGRYRTPLIPFLAFFAVIGYTAIRRDRKFLFVFLPAAILSNANLFQLPLTNYAQDHLTLAGYYFEQGKLNRAYEEANLSLRYGDLSETHALLGRIHSRLGNLNLAIKEYRRAITLNPSLPEPYLNIGNLFARSNIIDSAFKYIRAACKIDPYNGRALNSLGNLCFTTGRLEQAETLYLRASRLEPDYLSPLYHLALIYLRTGRYDSALTIYNRLVRIDPASKLTVSLRRRLGL</sequence>
<dbReference type="EMBL" id="QNBE01000134">
    <property type="protein sequence ID" value="RKX68739.1"/>
    <property type="molecule type" value="Genomic_DNA"/>
</dbReference>
<comment type="caution">
    <text evidence="11">The sequence shown here is derived from an EMBL/GenBank/DDBJ whole genome shotgun (WGS) entry which is preliminary data.</text>
</comment>
<accession>A0A660SD79</accession>
<feature type="repeat" description="TPR" evidence="8">
    <location>
        <begin position="497"/>
        <end position="530"/>
    </location>
</feature>
<dbReference type="InterPro" id="IPR038731">
    <property type="entry name" value="RgtA/B/C-like"/>
</dbReference>